<evidence type="ECO:0000313" key="2">
    <source>
        <dbReference type="EMBL" id="MEZ8211088.1"/>
    </source>
</evidence>
<reference evidence="2 3" key="1">
    <citation type="submission" date="2024-06" db="EMBL/GenBank/DDBJ databases">
        <authorList>
            <person name="Steensen K."/>
            <person name="Seneca J."/>
            <person name="Bartlau N."/>
            <person name="Yu A.X."/>
            <person name="Polz M.F."/>
        </authorList>
    </citation>
    <scope>NUCLEOTIDE SEQUENCE [LARGE SCALE GENOMIC DNA]</scope>
    <source>
        <strain evidence="2 3">1F146</strain>
    </source>
</reference>
<feature type="region of interest" description="Disordered" evidence="1">
    <location>
        <begin position="26"/>
        <end position="48"/>
    </location>
</feature>
<evidence type="ECO:0000256" key="1">
    <source>
        <dbReference type="SAM" id="MobiDB-lite"/>
    </source>
</evidence>
<gene>
    <name evidence="2" type="ORF">ACED39_20170</name>
</gene>
<dbReference type="RefSeq" id="WP_371720140.1">
    <property type="nucleotide sequence ID" value="NZ_JBGOOF010000042.1"/>
</dbReference>
<keyword evidence="3" id="KW-1185">Reference proteome</keyword>
<dbReference type="EMBL" id="JBGOOS010000042">
    <property type="protein sequence ID" value="MEZ8211088.1"/>
    <property type="molecule type" value="Genomic_DNA"/>
</dbReference>
<accession>A0ABV4MND2</accession>
<evidence type="ECO:0000313" key="3">
    <source>
        <dbReference type="Proteomes" id="UP001569151"/>
    </source>
</evidence>
<comment type="caution">
    <text evidence="2">The sequence shown here is derived from an EMBL/GenBank/DDBJ whole genome shotgun (WGS) entry which is preliminary data.</text>
</comment>
<sequence length="435" mass="49926">MRKLTDSQIILNRIRQHKVYRKDLKARIKRIRDQKSQPEKQKKRDEDKYFHSMHLSAYKRVNSSTTKAKTSRDGNYTLKIPKRFCLYSSPEQVLKIVKEVSDLSDCDHVKSIHIDHSECVEHDLAAEMLLASAVKSLNASKPKSFGITGVLPEDEKMSRLLKSVGVVKDTAAPKYHEPDSEYLKLYKKRSHPHESKEETENDLLFGSDRKTNVTTGFTEYLNEVLGLISSKLDEEEESKLTRYLSEVLGNAEDHSGQKLWQIVGYLDSLDPENLCCEIVIFNIGKTFFETFEEKAESVLVNGKRLKYVEQHNSSMSEELLTLVYAMQQNASSKLDEQIDRGQGTKYFLELFHHLIDKNKAPHRSPKMFILTGGAILKMDGTYDPSVSEDKLVYAMNPENDLSKLPDKRYIKSLGDQCFPGAVIYIRYSLQEVNEL</sequence>
<protein>
    <submittedName>
        <fullName evidence="2">Uncharacterized protein</fullName>
    </submittedName>
</protein>
<proteinExistence type="predicted"/>
<organism evidence="2 3">
    <name type="scientific">Vibrio bivalvicida</name>
    <dbReference type="NCBI Taxonomy" id="1276888"/>
    <lineage>
        <taxon>Bacteria</taxon>
        <taxon>Pseudomonadati</taxon>
        <taxon>Pseudomonadota</taxon>
        <taxon>Gammaproteobacteria</taxon>
        <taxon>Vibrionales</taxon>
        <taxon>Vibrionaceae</taxon>
        <taxon>Vibrio</taxon>
        <taxon>Vibrio oreintalis group</taxon>
    </lineage>
</organism>
<name>A0ABV4MND2_9VIBR</name>
<dbReference type="Proteomes" id="UP001569151">
    <property type="component" value="Unassembled WGS sequence"/>
</dbReference>